<dbReference type="Proteomes" id="UP000053424">
    <property type="component" value="Unassembled WGS sequence"/>
</dbReference>
<proteinExistence type="predicted"/>
<name>A0A0C2XIP6_HEBCY</name>
<gene>
    <name evidence="1" type="ORF">M413DRAFT_30847</name>
</gene>
<protein>
    <submittedName>
        <fullName evidence="1">Uncharacterized protein</fullName>
    </submittedName>
</protein>
<keyword evidence="2" id="KW-1185">Reference proteome</keyword>
<dbReference type="HOGENOM" id="CLU_2904422_0_0_1"/>
<reference evidence="2" key="2">
    <citation type="submission" date="2015-01" db="EMBL/GenBank/DDBJ databases">
        <title>Evolutionary Origins and Diversification of the Mycorrhizal Mutualists.</title>
        <authorList>
            <consortium name="DOE Joint Genome Institute"/>
            <consortium name="Mycorrhizal Genomics Consortium"/>
            <person name="Kohler A."/>
            <person name="Kuo A."/>
            <person name="Nagy L.G."/>
            <person name="Floudas D."/>
            <person name="Copeland A."/>
            <person name="Barry K.W."/>
            <person name="Cichocki N."/>
            <person name="Veneault-Fourrey C."/>
            <person name="LaButti K."/>
            <person name="Lindquist E.A."/>
            <person name="Lipzen A."/>
            <person name="Lundell T."/>
            <person name="Morin E."/>
            <person name="Murat C."/>
            <person name="Riley R."/>
            <person name="Ohm R."/>
            <person name="Sun H."/>
            <person name="Tunlid A."/>
            <person name="Henrissat B."/>
            <person name="Grigoriev I.V."/>
            <person name="Hibbett D.S."/>
            <person name="Martin F."/>
        </authorList>
    </citation>
    <scope>NUCLEOTIDE SEQUENCE [LARGE SCALE GENOMIC DNA]</scope>
    <source>
        <strain evidence="2">h7</strain>
    </source>
</reference>
<sequence length="62" mass="7027">MLVYPTILPHRRGRRARRGDVIRSSSTHSNVLSPCFNVLKPSYVAETPVDRTAMYSIQVDPN</sequence>
<dbReference type="AlphaFoldDB" id="A0A0C2XIP6"/>
<reference evidence="1 2" key="1">
    <citation type="submission" date="2014-04" db="EMBL/GenBank/DDBJ databases">
        <authorList>
            <consortium name="DOE Joint Genome Institute"/>
            <person name="Kuo A."/>
            <person name="Gay G."/>
            <person name="Dore J."/>
            <person name="Kohler A."/>
            <person name="Nagy L.G."/>
            <person name="Floudas D."/>
            <person name="Copeland A."/>
            <person name="Barry K.W."/>
            <person name="Cichocki N."/>
            <person name="Veneault-Fourrey C."/>
            <person name="LaButti K."/>
            <person name="Lindquist E.A."/>
            <person name="Lipzen A."/>
            <person name="Lundell T."/>
            <person name="Morin E."/>
            <person name="Murat C."/>
            <person name="Sun H."/>
            <person name="Tunlid A."/>
            <person name="Henrissat B."/>
            <person name="Grigoriev I.V."/>
            <person name="Hibbett D.S."/>
            <person name="Martin F."/>
            <person name="Nordberg H.P."/>
            <person name="Cantor M.N."/>
            <person name="Hua S.X."/>
        </authorList>
    </citation>
    <scope>NUCLEOTIDE SEQUENCE [LARGE SCALE GENOMIC DNA]</scope>
    <source>
        <strain evidence="2">h7</strain>
    </source>
</reference>
<dbReference type="EMBL" id="KN831796">
    <property type="protein sequence ID" value="KIM37673.1"/>
    <property type="molecule type" value="Genomic_DNA"/>
</dbReference>
<evidence type="ECO:0000313" key="2">
    <source>
        <dbReference type="Proteomes" id="UP000053424"/>
    </source>
</evidence>
<accession>A0A0C2XIP6</accession>
<evidence type="ECO:0000313" key="1">
    <source>
        <dbReference type="EMBL" id="KIM37673.1"/>
    </source>
</evidence>
<organism evidence="1 2">
    <name type="scientific">Hebeloma cylindrosporum</name>
    <dbReference type="NCBI Taxonomy" id="76867"/>
    <lineage>
        <taxon>Eukaryota</taxon>
        <taxon>Fungi</taxon>
        <taxon>Dikarya</taxon>
        <taxon>Basidiomycota</taxon>
        <taxon>Agaricomycotina</taxon>
        <taxon>Agaricomycetes</taxon>
        <taxon>Agaricomycetidae</taxon>
        <taxon>Agaricales</taxon>
        <taxon>Agaricineae</taxon>
        <taxon>Hymenogastraceae</taxon>
        <taxon>Hebeloma</taxon>
    </lineage>
</organism>